<dbReference type="AlphaFoldDB" id="A0A969PVS5"/>
<gene>
    <name evidence="2" type="ORF">HCN83_17000</name>
</gene>
<name>A0A969PVS5_9BACI</name>
<evidence type="ECO:0000313" key="3">
    <source>
        <dbReference type="Proteomes" id="UP000752012"/>
    </source>
</evidence>
<dbReference type="GO" id="GO:0005737">
    <property type="term" value="C:cytoplasm"/>
    <property type="evidence" value="ECO:0007669"/>
    <property type="project" value="TreeGrafter"/>
</dbReference>
<dbReference type="InterPro" id="IPR002818">
    <property type="entry name" value="DJ-1/PfpI"/>
</dbReference>
<dbReference type="InterPro" id="IPR029062">
    <property type="entry name" value="Class_I_gatase-like"/>
</dbReference>
<dbReference type="PANTHER" id="PTHR48094:SF19">
    <property type="entry name" value="DJ-1_PFPI DOMAIN-CONTAINING PROTEIN"/>
    <property type="match status" value="1"/>
</dbReference>
<dbReference type="CDD" id="cd03140">
    <property type="entry name" value="GATase1_PfpI_3"/>
    <property type="match status" value="1"/>
</dbReference>
<dbReference type="RefSeq" id="WP_168009532.1">
    <property type="nucleotide sequence ID" value="NZ_JAATHJ010000044.1"/>
</dbReference>
<comment type="caution">
    <text evidence="2">The sequence shown here is derived from an EMBL/GenBank/DDBJ whole genome shotgun (WGS) entry which is preliminary data.</text>
</comment>
<dbReference type="Proteomes" id="UP000752012">
    <property type="component" value="Unassembled WGS sequence"/>
</dbReference>
<evidence type="ECO:0000259" key="1">
    <source>
        <dbReference type="Pfam" id="PF01965"/>
    </source>
</evidence>
<accession>A0A969PVS5</accession>
<evidence type="ECO:0000313" key="2">
    <source>
        <dbReference type="EMBL" id="NJP39271.1"/>
    </source>
</evidence>
<keyword evidence="3" id="KW-1185">Reference proteome</keyword>
<feature type="domain" description="DJ-1/PfpI" evidence="1">
    <location>
        <begin position="2"/>
        <end position="163"/>
    </location>
</feature>
<keyword evidence="2" id="KW-0315">Glutamine amidotransferase</keyword>
<dbReference type="InterPro" id="IPR050325">
    <property type="entry name" value="Prot/Nucl_acid_deglycase"/>
</dbReference>
<dbReference type="Pfam" id="PF01965">
    <property type="entry name" value="DJ-1_PfpI"/>
    <property type="match status" value="1"/>
</dbReference>
<dbReference type="PANTHER" id="PTHR48094">
    <property type="entry name" value="PROTEIN/NUCLEIC ACID DEGLYCASE DJ-1-RELATED"/>
    <property type="match status" value="1"/>
</dbReference>
<protein>
    <submittedName>
        <fullName evidence="2">Glutamine amidotransferase</fullName>
    </submittedName>
</protein>
<dbReference type="SUPFAM" id="SSF52317">
    <property type="entry name" value="Class I glutamine amidotransferase-like"/>
    <property type="match status" value="1"/>
</dbReference>
<proteinExistence type="predicted"/>
<dbReference type="EMBL" id="JAATHJ010000044">
    <property type="protein sequence ID" value="NJP39271.1"/>
    <property type="molecule type" value="Genomic_DNA"/>
</dbReference>
<sequence>MKTALFLILDQYADWEGAYLASMLNEDAEWQVKTVSVKHSVTSIGGFTTLVDYLAGAEPEEYHLLVMVGGDSWHEDWPELTQFVKQAFYDGIPVGAICGACDYLARKGFLNDVDHTGNDVSNWADYRNYEPSGSFLHEQAVQDGRVVTANGTAPVAFTHLVLEMIDFAPPEKLEKDMFMIQYGMYRFMEMYGGDE</sequence>
<reference evidence="2 3" key="1">
    <citation type="submission" date="2020-03" db="EMBL/GenBank/DDBJ databases">
        <title>Assessment of the enzymatic potential of alkaline-tolerant lipase obtained from Bacillus luteus H11 (technogenic soil) for the bioremediation of saline soils contaminated with petroleum substances.</title>
        <authorList>
            <person name="Kalwasinska A."/>
        </authorList>
    </citation>
    <scope>NUCLEOTIDE SEQUENCE [LARGE SCALE GENOMIC DNA]</scope>
    <source>
        <strain evidence="2 3">H11</strain>
    </source>
</reference>
<organism evidence="2 3">
    <name type="scientific">Alkalicoccus luteus</name>
    <dbReference type="NCBI Taxonomy" id="1237094"/>
    <lineage>
        <taxon>Bacteria</taxon>
        <taxon>Bacillati</taxon>
        <taxon>Bacillota</taxon>
        <taxon>Bacilli</taxon>
        <taxon>Bacillales</taxon>
        <taxon>Bacillaceae</taxon>
        <taxon>Alkalicoccus</taxon>
    </lineage>
</organism>
<dbReference type="Gene3D" id="3.40.50.880">
    <property type="match status" value="1"/>
</dbReference>